<dbReference type="AlphaFoldDB" id="D6U352"/>
<dbReference type="EMBL" id="ADVG01000004">
    <property type="protein sequence ID" value="EFH81056.1"/>
    <property type="molecule type" value="Genomic_DNA"/>
</dbReference>
<dbReference type="Proteomes" id="UP000004508">
    <property type="component" value="Unassembled WGS sequence"/>
</dbReference>
<evidence type="ECO:0000313" key="1">
    <source>
        <dbReference type="EMBL" id="EFH81056.1"/>
    </source>
</evidence>
<gene>
    <name evidence="1" type="ORF">Krac_1728</name>
</gene>
<name>D6U352_KTERA</name>
<comment type="caution">
    <text evidence="1">The sequence shown here is derived from an EMBL/GenBank/DDBJ whole genome shotgun (WGS) entry which is preliminary data.</text>
</comment>
<sequence>MQKRACVGLYDAQQSRQIQAGRSQQGLSTSIWSVMAMPSVLKPLPPLSWAQMTRVVCASSAQASRLQGRVTVKVDPFPTALSTVNVPP</sequence>
<protein>
    <submittedName>
        <fullName evidence="1">Uncharacterized protein</fullName>
    </submittedName>
</protein>
<organism evidence="1 2">
    <name type="scientific">Ktedonobacter racemifer DSM 44963</name>
    <dbReference type="NCBI Taxonomy" id="485913"/>
    <lineage>
        <taxon>Bacteria</taxon>
        <taxon>Bacillati</taxon>
        <taxon>Chloroflexota</taxon>
        <taxon>Ktedonobacteria</taxon>
        <taxon>Ktedonobacterales</taxon>
        <taxon>Ktedonobacteraceae</taxon>
        <taxon>Ktedonobacter</taxon>
    </lineage>
</organism>
<evidence type="ECO:0000313" key="2">
    <source>
        <dbReference type="Proteomes" id="UP000004508"/>
    </source>
</evidence>
<keyword evidence="2" id="KW-1185">Reference proteome</keyword>
<dbReference type="InParanoid" id="D6U352"/>
<reference evidence="1 2" key="1">
    <citation type="journal article" date="2011" name="Stand. Genomic Sci.">
        <title>Non-contiguous finished genome sequence and contextual data of the filamentous soil bacterium Ktedonobacter racemifer type strain (SOSP1-21).</title>
        <authorList>
            <person name="Chang Y.J."/>
            <person name="Land M."/>
            <person name="Hauser L."/>
            <person name="Chertkov O."/>
            <person name="Del Rio T.G."/>
            <person name="Nolan M."/>
            <person name="Copeland A."/>
            <person name="Tice H."/>
            <person name="Cheng J.F."/>
            <person name="Lucas S."/>
            <person name="Han C."/>
            <person name="Goodwin L."/>
            <person name="Pitluck S."/>
            <person name="Ivanova N."/>
            <person name="Ovchinikova G."/>
            <person name="Pati A."/>
            <person name="Chen A."/>
            <person name="Palaniappan K."/>
            <person name="Mavromatis K."/>
            <person name="Liolios K."/>
            <person name="Brettin T."/>
            <person name="Fiebig A."/>
            <person name="Rohde M."/>
            <person name="Abt B."/>
            <person name="Goker M."/>
            <person name="Detter J.C."/>
            <person name="Woyke T."/>
            <person name="Bristow J."/>
            <person name="Eisen J.A."/>
            <person name="Markowitz V."/>
            <person name="Hugenholtz P."/>
            <person name="Kyrpides N.C."/>
            <person name="Klenk H.P."/>
            <person name="Lapidus A."/>
        </authorList>
    </citation>
    <scope>NUCLEOTIDE SEQUENCE [LARGE SCALE GENOMIC DNA]</scope>
    <source>
        <strain evidence="2">DSM 44963</strain>
    </source>
</reference>
<proteinExistence type="predicted"/>
<accession>D6U352</accession>